<dbReference type="Pfam" id="PF03899">
    <property type="entry name" value="ATP-synt_I"/>
    <property type="match status" value="1"/>
</dbReference>
<evidence type="ECO:0008006" key="9">
    <source>
        <dbReference type="Google" id="ProtNLM"/>
    </source>
</evidence>
<feature type="transmembrane region" description="Helical" evidence="6">
    <location>
        <begin position="96"/>
        <end position="119"/>
    </location>
</feature>
<organism evidence="7 8">
    <name type="scientific">Gallionella capsiferriformans (strain ES-2)</name>
    <name type="common">Gallionella ferruginea capsiferriformans (strain ES-2)</name>
    <dbReference type="NCBI Taxonomy" id="395494"/>
    <lineage>
        <taxon>Bacteria</taxon>
        <taxon>Pseudomonadati</taxon>
        <taxon>Pseudomonadota</taxon>
        <taxon>Betaproteobacteria</taxon>
        <taxon>Nitrosomonadales</taxon>
        <taxon>Gallionellaceae</taxon>
        <taxon>Gallionella</taxon>
    </lineage>
</organism>
<dbReference type="STRING" id="395494.Galf_2940"/>
<dbReference type="InterPro" id="IPR005598">
    <property type="entry name" value="ATP_synth_I"/>
</dbReference>
<dbReference type="KEGG" id="gca:Galf_2940"/>
<keyword evidence="5 6" id="KW-0472">Membrane</keyword>
<feature type="transmembrane region" description="Helical" evidence="6">
    <location>
        <begin position="40"/>
        <end position="58"/>
    </location>
</feature>
<evidence type="ECO:0000256" key="4">
    <source>
        <dbReference type="ARBA" id="ARBA00022989"/>
    </source>
</evidence>
<reference evidence="7 8" key="1">
    <citation type="submission" date="2010-08" db="EMBL/GenBank/DDBJ databases">
        <title>Complete sequence of Gallionella capsiferriformans ES-2.</title>
        <authorList>
            <consortium name="US DOE Joint Genome Institute"/>
            <person name="Lucas S."/>
            <person name="Copeland A."/>
            <person name="Lapidus A."/>
            <person name="Cheng J.-F."/>
            <person name="Bruce D."/>
            <person name="Goodwin L."/>
            <person name="Pitluck S."/>
            <person name="Chertkov O."/>
            <person name="Davenport K.W."/>
            <person name="Detter J.C."/>
            <person name="Han C."/>
            <person name="Tapia R."/>
            <person name="Land M."/>
            <person name="Hauser L."/>
            <person name="Chang Y.-J."/>
            <person name="Jeffries C."/>
            <person name="Kyrpides N."/>
            <person name="Ivanova N."/>
            <person name="Mikhailova N."/>
            <person name="Shelobolina E.S."/>
            <person name="Picardal F."/>
            <person name="Roden E."/>
            <person name="Emerson D."/>
            <person name="Woyke T."/>
        </authorList>
    </citation>
    <scope>NUCLEOTIDE SEQUENCE [LARGE SCALE GENOMIC DNA]</scope>
    <source>
        <strain evidence="7 8">ES-2</strain>
    </source>
</reference>
<keyword evidence="3 6" id="KW-0812">Transmembrane</keyword>
<dbReference type="Proteomes" id="UP000001235">
    <property type="component" value="Chromosome"/>
</dbReference>
<evidence type="ECO:0000313" key="7">
    <source>
        <dbReference type="EMBL" id="ADL56932.1"/>
    </source>
</evidence>
<evidence type="ECO:0000256" key="5">
    <source>
        <dbReference type="ARBA" id="ARBA00023136"/>
    </source>
</evidence>
<evidence type="ECO:0000256" key="2">
    <source>
        <dbReference type="ARBA" id="ARBA00022475"/>
    </source>
</evidence>
<dbReference type="HOGENOM" id="CLU_144072_0_0_4"/>
<feature type="transmembrane region" description="Helical" evidence="6">
    <location>
        <begin position="125"/>
        <end position="148"/>
    </location>
</feature>
<evidence type="ECO:0000256" key="6">
    <source>
        <dbReference type="SAM" id="Phobius"/>
    </source>
</evidence>
<dbReference type="AlphaFoldDB" id="D9SEN7"/>
<dbReference type="EMBL" id="CP002159">
    <property type="protein sequence ID" value="ADL56932.1"/>
    <property type="molecule type" value="Genomic_DNA"/>
</dbReference>
<proteinExistence type="predicted"/>
<keyword evidence="8" id="KW-1185">Reference proteome</keyword>
<evidence type="ECO:0000313" key="8">
    <source>
        <dbReference type="Proteomes" id="UP000001235"/>
    </source>
</evidence>
<accession>D9SEN7</accession>
<comment type="subcellular location">
    <subcellularLocation>
        <location evidence="1">Cell membrane</location>
        <topology evidence="1">Multi-pass membrane protein</topology>
    </subcellularLocation>
</comment>
<sequence>MADGINDNAAYSEKLEIEKVVEISGMDETKTTINLAFKKAARWQIIVTLAFCVVYLLISSVNAAISSFLGGAAALIGGYAGVLMTRRRSDQSAGGVLVALLKAEATKVMVISVQLLMIFKLYNGLVPLALIGGLAASVLVSGAGLGAIGNNKK</sequence>
<name>D9SEN7_GALCS</name>
<keyword evidence="4 6" id="KW-1133">Transmembrane helix</keyword>
<dbReference type="GO" id="GO:0005886">
    <property type="term" value="C:plasma membrane"/>
    <property type="evidence" value="ECO:0007669"/>
    <property type="project" value="UniProtKB-SubCell"/>
</dbReference>
<dbReference type="eggNOG" id="COG3312">
    <property type="taxonomic scope" value="Bacteria"/>
</dbReference>
<feature type="transmembrane region" description="Helical" evidence="6">
    <location>
        <begin position="64"/>
        <end position="84"/>
    </location>
</feature>
<protein>
    <recommendedName>
        <fullName evidence="9">ATP synthase I chain</fullName>
    </recommendedName>
</protein>
<gene>
    <name evidence="7" type="ordered locus">Galf_2940</name>
</gene>
<evidence type="ECO:0000256" key="3">
    <source>
        <dbReference type="ARBA" id="ARBA00022692"/>
    </source>
</evidence>
<dbReference type="RefSeq" id="WP_013294834.1">
    <property type="nucleotide sequence ID" value="NC_014394.1"/>
</dbReference>
<evidence type="ECO:0000256" key="1">
    <source>
        <dbReference type="ARBA" id="ARBA00004651"/>
    </source>
</evidence>
<keyword evidence="2" id="KW-1003">Cell membrane</keyword>